<evidence type="ECO:0000313" key="4">
    <source>
        <dbReference type="Proteomes" id="UP000268033"/>
    </source>
</evidence>
<evidence type="ECO:0000313" key="3">
    <source>
        <dbReference type="EMBL" id="ROQ24942.1"/>
    </source>
</evidence>
<reference evidence="3 4" key="1">
    <citation type="submission" date="2018-11" db="EMBL/GenBank/DDBJ databases">
        <title>Genomic Encyclopedia of Type Strains, Phase IV (KMG-IV): sequencing the most valuable type-strain genomes for metagenomic binning, comparative biology and taxonomic classification.</title>
        <authorList>
            <person name="Goeker M."/>
        </authorList>
    </citation>
    <scope>NUCLEOTIDE SEQUENCE [LARGE SCALE GENOMIC DNA]</scope>
    <source>
        <strain evidence="3 4">DSM 21945</strain>
    </source>
</reference>
<dbReference type="AlphaFoldDB" id="A0A3N1P0Z9"/>
<dbReference type="Pfam" id="PF11871">
    <property type="entry name" value="DUF3391"/>
    <property type="match status" value="1"/>
</dbReference>
<dbReference type="PROSITE" id="PS51832">
    <property type="entry name" value="HD_GYP"/>
    <property type="match status" value="1"/>
</dbReference>
<dbReference type="Proteomes" id="UP000268033">
    <property type="component" value="Unassembled WGS sequence"/>
</dbReference>
<dbReference type="InterPro" id="IPR006675">
    <property type="entry name" value="HDIG_dom"/>
</dbReference>
<feature type="domain" description="HD" evidence="1">
    <location>
        <begin position="171"/>
        <end position="294"/>
    </location>
</feature>
<dbReference type="GO" id="GO:0016740">
    <property type="term" value="F:transferase activity"/>
    <property type="evidence" value="ECO:0007669"/>
    <property type="project" value="UniProtKB-KW"/>
</dbReference>
<dbReference type="SMART" id="SM00471">
    <property type="entry name" value="HDc"/>
    <property type="match status" value="1"/>
</dbReference>
<dbReference type="STRING" id="584787.GCA_001247655_04014"/>
<dbReference type="InterPro" id="IPR021812">
    <property type="entry name" value="DUF3391"/>
</dbReference>
<keyword evidence="3" id="KW-0808">Transferase</keyword>
<dbReference type="PANTHER" id="PTHR43155:SF2">
    <property type="entry name" value="CYCLIC DI-GMP PHOSPHODIESTERASE PA4108"/>
    <property type="match status" value="1"/>
</dbReference>
<sequence>MKKNKLAVTPHQLCPGLYVILPVRWAQHPFVFNRFKIRSQKQVAIIQSLGLDYVLVVPERSDTKPLEPPKKPEPAPAAKDEELDAELAAAFALKEQQIARQKAYMRGLQNTEQDFQRALVHTKAVMQDMQRRPQSAFGEGKAMVSEIARVLTSQSDVVLHLMNEPKTDDGFYCHSLNVAVLAMLIARTAGMSEAQMVDAGLGGLFHDLGKSRLPSQILRKTEPLTEAEQNFLKLHTQYGYELAGQYPDFPDAVREVIFQHHEALDGTGYPKGLKGEEIAQLARLVAVANEYDNLCHGRRQEPGMSPHAVLSHLYKHEQHRLDQGIVQYFIRVLGVYPPGTLVQLNDDQYGLVMTVNSAKLLSPAVLVYDPAVPREQAAIIDLEEAGLAVSRTVKATALPQAVFDYLKPRSHISYYMEARGGH</sequence>
<dbReference type="CDD" id="cd00077">
    <property type="entry name" value="HDc"/>
    <property type="match status" value="1"/>
</dbReference>
<dbReference type="GO" id="GO:0008081">
    <property type="term" value="F:phosphoric diester hydrolase activity"/>
    <property type="evidence" value="ECO:0007669"/>
    <property type="project" value="UniProtKB-ARBA"/>
</dbReference>
<dbReference type="OrthoDB" id="9764808at2"/>
<feature type="domain" description="HD-GYP" evidence="2">
    <location>
        <begin position="150"/>
        <end position="345"/>
    </location>
</feature>
<dbReference type="RefSeq" id="WP_050659468.1">
    <property type="nucleotide sequence ID" value="NZ_LFWC01000009.1"/>
</dbReference>
<dbReference type="NCBIfam" id="TIGR00277">
    <property type="entry name" value="HDIG"/>
    <property type="match status" value="1"/>
</dbReference>
<name>A0A3N1P0Z9_9GAMM</name>
<keyword evidence="4" id="KW-1185">Reference proteome</keyword>
<dbReference type="InterPro" id="IPR003607">
    <property type="entry name" value="HD/PDEase_dom"/>
</dbReference>
<accession>A0A3N1P0Z9</accession>
<dbReference type="SUPFAM" id="SSF109604">
    <property type="entry name" value="HD-domain/PDEase-like"/>
    <property type="match status" value="1"/>
</dbReference>
<dbReference type="PANTHER" id="PTHR43155">
    <property type="entry name" value="CYCLIC DI-GMP PHOSPHODIESTERASE PA4108-RELATED"/>
    <property type="match status" value="1"/>
</dbReference>
<dbReference type="EMBL" id="RJUL01000006">
    <property type="protein sequence ID" value="ROQ24942.1"/>
    <property type="molecule type" value="Genomic_DNA"/>
</dbReference>
<organism evidence="3 4">
    <name type="scientific">Gallaecimonas pentaromativorans</name>
    <dbReference type="NCBI Taxonomy" id="584787"/>
    <lineage>
        <taxon>Bacteria</taxon>
        <taxon>Pseudomonadati</taxon>
        <taxon>Pseudomonadota</taxon>
        <taxon>Gammaproteobacteria</taxon>
        <taxon>Enterobacterales</taxon>
        <taxon>Gallaecimonadaceae</taxon>
        <taxon>Gallaecimonas</taxon>
    </lineage>
</organism>
<dbReference type="PROSITE" id="PS51831">
    <property type="entry name" value="HD"/>
    <property type="match status" value="1"/>
</dbReference>
<dbReference type="Gene3D" id="1.10.3210.10">
    <property type="entry name" value="Hypothetical protein af1432"/>
    <property type="match status" value="1"/>
</dbReference>
<comment type="caution">
    <text evidence="3">The sequence shown here is derived from an EMBL/GenBank/DDBJ whole genome shotgun (WGS) entry which is preliminary data.</text>
</comment>
<dbReference type="Pfam" id="PF13487">
    <property type="entry name" value="HD_5"/>
    <property type="match status" value="1"/>
</dbReference>
<evidence type="ECO:0000259" key="2">
    <source>
        <dbReference type="PROSITE" id="PS51832"/>
    </source>
</evidence>
<dbReference type="InterPro" id="IPR006674">
    <property type="entry name" value="HD_domain"/>
</dbReference>
<proteinExistence type="predicted"/>
<dbReference type="InterPro" id="IPR037522">
    <property type="entry name" value="HD_GYP_dom"/>
</dbReference>
<gene>
    <name evidence="3" type="ORF">EDC28_106190</name>
</gene>
<protein>
    <submittedName>
        <fullName evidence="3">Putative nucleotidyltransferase with HDIG domain</fullName>
    </submittedName>
</protein>
<evidence type="ECO:0000259" key="1">
    <source>
        <dbReference type="PROSITE" id="PS51831"/>
    </source>
</evidence>